<organism evidence="2 3">
    <name type="scientific">Nocardiopsis metallicus</name>
    <dbReference type="NCBI Taxonomy" id="179819"/>
    <lineage>
        <taxon>Bacteria</taxon>
        <taxon>Bacillati</taxon>
        <taxon>Actinomycetota</taxon>
        <taxon>Actinomycetes</taxon>
        <taxon>Streptosporangiales</taxon>
        <taxon>Nocardiopsidaceae</taxon>
        <taxon>Nocardiopsis</taxon>
    </lineage>
</organism>
<accession>A0A840WIG4</accession>
<dbReference type="RefSeq" id="WP_184365004.1">
    <property type="nucleotide sequence ID" value="NZ_JACHDO010000001.1"/>
</dbReference>
<dbReference type="EMBL" id="JACHDO010000001">
    <property type="protein sequence ID" value="MBB5491286.1"/>
    <property type="molecule type" value="Genomic_DNA"/>
</dbReference>
<dbReference type="Proteomes" id="UP000579647">
    <property type="component" value="Unassembled WGS sequence"/>
</dbReference>
<comment type="caution">
    <text evidence="2">The sequence shown here is derived from an EMBL/GenBank/DDBJ whole genome shotgun (WGS) entry which is preliminary data.</text>
</comment>
<evidence type="ECO:0000313" key="2">
    <source>
        <dbReference type="EMBL" id="MBB5491286.1"/>
    </source>
</evidence>
<evidence type="ECO:0000256" key="1">
    <source>
        <dbReference type="SAM" id="MobiDB-lite"/>
    </source>
</evidence>
<reference evidence="2 3" key="1">
    <citation type="submission" date="2020-08" db="EMBL/GenBank/DDBJ databases">
        <title>Sequencing the genomes of 1000 actinobacteria strains.</title>
        <authorList>
            <person name="Klenk H.-P."/>
        </authorList>
    </citation>
    <scope>NUCLEOTIDE SEQUENCE [LARGE SCALE GENOMIC DNA]</scope>
    <source>
        <strain evidence="2 3">DSM 44598</strain>
    </source>
</reference>
<evidence type="ECO:0000313" key="3">
    <source>
        <dbReference type="Proteomes" id="UP000579647"/>
    </source>
</evidence>
<protein>
    <submittedName>
        <fullName evidence="2">Uncharacterized protein</fullName>
    </submittedName>
</protein>
<feature type="region of interest" description="Disordered" evidence="1">
    <location>
        <begin position="85"/>
        <end position="105"/>
    </location>
</feature>
<proteinExistence type="predicted"/>
<dbReference type="AlphaFoldDB" id="A0A840WIG4"/>
<keyword evidence="3" id="KW-1185">Reference proteome</keyword>
<gene>
    <name evidence="2" type="ORF">HNR07_002423</name>
</gene>
<sequence length="105" mass="11218">MRAPPLGRAALLVADGTRRATMRLLLGHQLDEHMHGRDGGPSLLSNADLALSSPLLRATYRNRRSAAIHGRGITGEALHRCCAPAAPRPTWTRTSTTSTPCEPGT</sequence>
<name>A0A840WIG4_9ACTN</name>